<proteinExistence type="predicted"/>
<dbReference type="InterPro" id="IPR009072">
    <property type="entry name" value="Histone-fold"/>
</dbReference>
<feature type="compositionally biased region" description="Polar residues" evidence="3">
    <location>
        <begin position="12"/>
        <end position="29"/>
    </location>
</feature>
<dbReference type="InterPro" id="IPR003958">
    <property type="entry name" value="CBFA_NFYB_domain"/>
</dbReference>
<feature type="region of interest" description="Disordered" evidence="3">
    <location>
        <begin position="1"/>
        <end position="29"/>
    </location>
</feature>
<dbReference type="CDD" id="cd22929">
    <property type="entry name" value="HFD_POLE4-like"/>
    <property type="match status" value="1"/>
</dbReference>
<dbReference type="EMBL" id="MRZV01000747">
    <property type="protein sequence ID" value="PIK44885.1"/>
    <property type="molecule type" value="Genomic_DNA"/>
</dbReference>
<keyword evidence="6" id="KW-1185">Reference proteome</keyword>
<dbReference type="PANTHER" id="PTHR10252">
    <property type="entry name" value="HISTONE-LIKE TRANSCRIPTION FACTOR CCAAT-RELATED"/>
    <property type="match status" value="1"/>
</dbReference>
<reference evidence="5 6" key="1">
    <citation type="journal article" date="2017" name="PLoS Biol.">
        <title>The sea cucumber genome provides insights into morphological evolution and visceral regeneration.</title>
        <authorList>
            <person name="Zhang X."/>
            <person name="Sun L."/>
            <person name="Yuan J."/>
            <person name="Sun Y."/>
            <person name="Gao Y."/>
            <person name="Zhang L."/>
            <person name="Li S."/>
            <person name="Dai H."/>
            <person name="Hamel J.F."/>
            <person name="Liu C."/>
            <person name="Yu Y."/>
            <person name="Liu S."/>
            <person name="Lin W."/>
            <person name="Guo K."/>
            <person name="Jin S."/>
            <person name="Xu P."/>
            <person name="Storey K.B."/>
            <person name="Huan P."/>
            <person name="Zhang T."/>
            <person name="Zhou Y."/>
            <person name="Zhang J."/>
            <person name="Lin C."/>
            <person name="Li X."/>
            <person name="Xing L."/>
            <person name="Huo D."/>
            <person name="Sun M."/>
            <person name="Wang L."/>
            <person name="Mercier A."/>
            <person name="Li F."/>
            <person name="Yang H."/>
            <person name="Xiang J."/>
        </authorList>
    </citation>
    <scope>NUCLEOTIDE SEQUENCE [LARGE SCALE GENOMIC DNA]</scope>
    <source>
        <strain evidence="5">Shaxun</strain>
        <tissue evidence="5">Muscle</tissue>
    </source>
</reference>
<dbReference type="Gene3D" id="1.10.20.10">
    <property type="entry name" value="Histone, subunit A"/>
    <property type="match status" value="1"/>
</dbReference>
<evidence type="ECO:0000313" key="5">
    <source>
        <dbReference type="EMBL" id="PIK44885.1"/>
    </source>
</evidence>
<accession>A0A2G8KA90</accession>
<dbReference type="InterPro" id="IPR050568">
    <property type="entry name" value="Transcr_DNA_Rep_Reg"/>
</dbReference>
<name>A0A2G8KA90_STIJA</name>
<organism evidence="5 6">
    <name type="scientific">Stichopus japonicus</name>
    <name type="common">Sea cucumber</name>
    <dbReference type="NCBI Taxonomy" id="307972"/>
    <lineage>
        <taxon>Eukaryota</taxon>
        <taxon>Metazoa</taxon>
        <taxon>Echinodermata</taxon>
        <taxon>Eleutherozoa</taxon>
        <taxon>Echinozoa</taxon>
        <taxon>Holothuroidea</taxon>
        <taxon>Aspidochirotacea</taxon>
        <taxon>Aspidochirotida</taxon>
        <taxon>Stichopodidae</taxon>
        <taxon>Apostichopus</taxon>
    </lineage>
</organism>
<dbReference type="STRING" id="307972.A0A2G8KA90"/>
<keyword evidence="2" id="KW-0539">Nucleus</keyword>
<dbReference type="GO" id="GO:0006261">
    <property type="term" value="P:DNA-templated DNA replication"/>
    <property type="evidence" value="ECO:0007669"/>
    <property type="project" value="TreeGrafter"/>
</dbReference>
<evidence type="ECO:0000313" key="6">
    <source>
        <dbReference type="Proteomes" id="UP000230750"/>
    </source>
</evidence>
<dbReference type="SUPFAM" id="SSF47113">
    <property type="entry name" value="Histone-fold"/>
    <property type="match status" value="1"/>
</dbReference>
<comment type="caution">
    <text evidence="5">The sequence shown here is derived from an EMBL/GenBank/DDBJ whole genome shotgun (WGS) entry which is preliminary data.</text>
</comment>
<dbReference type="OrthoDB" id="636685at2759"/>
<evidence type="ECO:0000259" key="4">
    <source>
        <dbReference type="Pfam" id="PF00808"/>
    </source>
</evidence>
<dbReference type="Pfam" id="PF00808">
    <property type="entry name" value="CBFD_NFYB_HMF"/>
    <property type="match status" value="1"/>
</dbReference>
<evidence type="ECO:0000256" key="1">
    <source>
        <dbReference type="ARBA" id="ARBA00004123"/>
    </source>
</evidence>
<dbReference type="GO" id="GO:0008622">
    <property type="term" value="C:epsilon DNA polymerase complex"/>
    <property type="evidence" value="ECO:0007669"/>
    <property type="project" value="TreeGrafter"/>
</dbReference>
<sequence length="131" mass="14544">MAASITRESQEDTMSSSPDLKAQTTNKSIKSSKFPLSRVKLIMKTDPDLTLASQESVFLIAKASELFLDDLTKSAYEYTARNKKKTLKKQDIENSVDSRDSFAFLEGKKLTAVIYSCGGLKEVVLLKVIEV</sequence>
<dbReference type="Proteomes" id="UP000230750">
    <property type="component" value="Unassembled WGS sequence"/>
</dbReference>
<dbReference type="GO" id="GO:0046982">
    <property type="term" value="F:protein heterodimerization activity"/>
    <property type="evidence" value="ECO:0007669"/>
    <property type="project" value="InterPro"/>
</dbReference>
<evidence type="ECO:0000256" key="2">
    <source>
        <dbReference type="ARBA" id="ARBA00023242"/>
    </source>
</evidence>
<gene>
    <name evidence="5" type="ORF">BSL78_18270</name>
</gene>
<feature type="domain" description="Transcription factor CBF/NF-Y/archaeal histone" evidence="4">
    <location>
        <begin position="33"/>
        <end position="95"/>
    </location>
</feature>
<comment type="subcellular location">
    <subcellularLocation>
        <location evidence="1">Nucleus</location>
    </subcellularLocation>
</comment>
<dbReference type="PANTHER" id="PTHR10252:SF79">
    <property type="entry name" value="DNA POLYMERASE EPSILON SUBUNIT 4"/>
    <property type="match status" value="1"/>
</dbReference>
<evidence type="ECO:0000256" key="3">
    <source>
        <dbReference type="SAM" id="MobiDB-lite"/>
    </source>
</evidence>
<dbReference type="AlphaFoldDB" id="A0A2G8KA90"/>
<protein>
    <submittedName>
        <fullName evidence="5">Putative DNA polymerase epsilon subunit 4</fullName>
    </submittedName>
</protein>